<evidence type="ECO:0000313" key="1">
    <source>
        <dbReference type="EMBL" id="MCG2624756.1"/>
    </source>
</evidence>
<keyword evidence="2" id="KW-1185">Reference proteome</keyword>
<organism evidence="1 2">
    <name type="scientific">Arthrobacter hankyongi</name>
    <dbReference type="NCBI Taxonomy" id="2904801"/>
    <lineage>
        <taxon>Bacteria</taxon>
        <taxon>Bacillati</taxon>
        <taxon>Actinomycetota</taxon>
        <taxon>Actinomycetes</taxon>
        <taxon>Micrococcales</taxon>
        <taxon>Micrococcaceae</taxon>
        <taxon>Arthrobacter</taxon>
    </lineage>
</organism>
<gene>
    <name evidence="1" type="ORF">LVY72_22980</name>
</gene>
<protein>
    <submittedName>
        <fullName evidence="1">Uncharacterized protein</fullName>
    </submittedName>
</protein>
<accession>A0ABS9LDW4</accession>
<sequence length="181" mass="19998">MTKASNIEAIENATGTDWDAWVEFLDSRGGQELPHKDIARHAGERLSASHPNSGWWAQSVTVAYEQHIGRRQPGQSCDGDFQVGVSKTFNGSMDEALDAWCTLVGGRGEFSGIPLDKAPATSSTDKWRYWRAALSDGSRVSLDIYQKAPGKASMGISHTKLDSAQTVEHWRAFWRGLFKEL</sequence>
<dbReference type="RefSeq" id="WP_237827102.1">
    <property type="nucleotide sequence ID" value="NZ_JAKLTQ010000031.1"/>
</dbReference>
<comment type="caution">
    <text evidence="1">The sequence shown here is derived from an EMBL/GenBank/DDBJ whole genome shotgun (WGS) entry which is preliminary data.</text>
</comment>
<dbReference type="Proteomes" id="UP001165368">
    <property type="component" value="Unassembled WGS sequence"/>
</dbReference>
<evidence type="ECO:0000313" key="2">
    <source>
        <dbReference type="Proteomes" id="UP001165368"/>
    </source>
</evidence>
<reference evidence="1" key="1">
    <citation type="submission" date="2022-01" db="EMBL/GenBank/DDBJ databases">
        <authorList>
            <person name="Jo J.-H."/>
            <person name="Im W.-T."/>
        </authorList>
    </citation>
    <scope>NUCLEOTIDE SEQUENCE</scope>
    <source>
        <strain evidence="1">I2-34</strain>
    </source>
</reference>
<name>A0ABS9LDW4_9MICC</name>
<proteinExistence type="predicted"/>
<dbReference type="EMBL" id="JAKLTQ010000031">
    <property type="protein sequence ID" value="MCG2624756.1"/>
    <property type="molecule type" value="Genomic_DNA"/>
</dbReference>